<dbReference type="EMBL" id="FNFY01000034">
    <property type="protein sequence ID" value="SDL25025.1"/>
    <property type="molecule type" value="Genomic_DNA"/>
</dbReference>
<gene>
    <name evidence="2" type="ORF">SAMN05216216_1341</name>
</gene>
<dbReference type="STRING" id="576118.SAMN05216216_1341"/>
<reference evidence="3" key="1">
    <citation type="submission" date="2016-10" db="EMBL/GenBank/DDBJ databases">
        <authorList>
            <person name="Varghese N."/>
            <person name="Submissions S."/>
        </authorList>
    </citation>
    <scope>NUCLEOTIDE SEQUENCE [LARGE SCALE GENOMIC DNA]</scope>
    <source>
        <strain evidence="3">CGMCC 1.8895</strain>
    </source>
</reference>
<accession>A0A1G9IJ34</accession>
<evidence type="ECO:0000313" key="2">
    <source>
        <dbReference type="EMBL" id="SDL25025.1"/>
    </source>
</evidence>
<evidence type="ECO:0000256" key="1">
    <source>
        <dbReference type="SAM" id="Coils"/>
    </source>
</evidence>
<organism evidence="2 3">
    <name type="scientific">Lacicoccus qingdaonensis</name>
    <dbReference type="NCBI Taxonomy" id="576118"/>
    <lineage>
        <taxon>Bacteria</taxon>
        <taxon>Bacillati</taxon>
        <taxon>Bacillota</taxon>
        <taxon>Bacilli</taxon>
        <taxon>Bacillales</taxon>
        <taxon>Salinicoccaceae</taxon>
        <taxon>Lacicoccus</taxon>
    </lineage>
</organism>
<keyword evidence="3" id="KW-1185">Reference proteome</keyword>
<sequence>EKDFRIKRLESSFKNAKKRNEEFQNTILKLETELKMLKKDKPVTEQRDIKIKEENKELKNEILELKRSINKLENSNKLSEKRLEHQKDYNERLELQKDKYKNRMNLVEERMKKFLQKNDSED</sequence>
<dbReference type="AlphaFoldDB" id="A0A1G9IJ34"/>
<name>A0A1G9IJ34_9BACL</name>
<feature type="non-terminal residue" evidence="2">
    <location>
        <position position="1"/>
    </location>
</feature>
<keyword evidence="1" id="KW-0175">Coiled coil</keyword>
<protein>
    <submittedName>
        <fullName evidence="2">Uncharacterized protein</fullName>
    </submittedName>
</protein>
<feature type="coiled-coil region" evidence="1">
    <location>
        <begin position="6"/>
        <end position="117"/>
    </location>
</feature>
<evidence type="ECO:0000313" key="3">
    <source>
        <dbReference type="Proteomes" id="UP000199008"/>
    </source>
</evidence>
<proteinExistence type="predicted"/>
<dbReference type="Proteomes" id="UP000199008">
    <property type="component" value="Unassembled WGS sequence"/>
</dbReference>